<evidence type="ECO:0000313" key="2">
    <source>
        <dbReference type="EMBL" id="QLO15165.1"/>
    </source>
</evidence>
<evidence type="ECO:0000313" key="3">
    <source>
        <dbReference type="Proteomes" id="UP000510650"/>
    </source>
</evidence>
<organism evidence="2 3">
    <name type="scientific">Citrobacter freundii</name>
    <dbReference type="NCBI Taxonomy" id="546"/>
    <lineage>
        <taxon>Bacteria</taxon>
        <taxon>Pseudomonadati</taxon>
        <taxon>Pseudomonadota</taxon>
        <taxon>Gammaproteobacteria</taxon>
        <taxon>Enterobacterales</taxon>
        <taxon>Enterobacteriaceae</taxon>
        <taxon>Citrobacter</taxon>
        <taxon>Citrobacter freundii complex</taxon>
    </lineage>
</organism>
<dbReference type="AlphaFoldDB" id="A0AAE7GVX8"/>
<keyword evidence="1" id="KW-0812">Transmembrane</keyword>
<evidence type="ECO:0000256" key="1">
    <source>
        <dbReference type="SAM" id="Phobius"/>
    </source>
</evidence>
<keyword evidence="1" id="KW-1133">Transmembrane helix</keyword>
<dbReference type="Proteomes" id="UP000510650">
    <property type="component" value="Chromosome"/>
</dbReference>
<sequence length="107" mass="12347">MFDFAEDDDKIKVQYRVPFMKARNRFACVIVCIMMMTLCIYTAADKLENILLTLSHENDIGPIINSLYFIGSMLGSYIFTWQLYILSSASNRLRKANNLLAKNYTDS</sequence>
<protein>
    <submittedName>
        <fullName evidence="2">Uncharacterized protein</fullName>
    </submittedName>
</protein>
<gene>
    <name evidence="2" type="ORF">HV183_17930</name>
</gene>
<accession>A0AAE7GVX8</accession>
<dbReference type="EMBL" id="CP055538">
    <property type="protein sequence ID" value="QLO15165.1"/>
    <property type="molecule type" value="Genomic_DNA"/>
</dbReference>
<name>A0AAE7GVX8_CITFR</name>
<proteinExistence type="predicted"/>
<dbReference type="RefSeq" id="WP_032175255.1">
    <property type="nucleotide sequence ID" value="NZ_CP055538.1"/>
</dbReference>
<feature type="transmembrane region" description="Helical" evidence="1">
    <location>
        <begin position="26"/>
        <end position="44"/>
    </location>
</feature>
<keyword evidence="1" id="KW-0472">Membrane</keyword>
<feature type="transmembrane region" description="Helical" evidence="1">
    <location>
        <begin position="64"/>
        <end position="86"/>
    </location>
</feature>
<reference evidence="3" key="1">
    <citation type="submission" date="2020-06" db="EMBL/GenBank/DDBJ databases">
        <title>REHAB project genomes.</title>
        <authorList>
            <person name="Shaw L.P."/>
        </authorList>
    </citation>
    <scope>NUCLEOTIDE SEQUENCE [LARGE SCALE GENOMIC DNA]</scope>
    <source>
        <strain evidence="3">RHBSTW-00398</strain>
    </source>
</reference>